<sequence length="287" mass="29932">MSKILVIGDVIEDVIVIPSSEIRPNTDTESTIHKSTGGQAANVASWLSYLGIATSFVGCVGLTDLKRLSDQLSQHGVETKLQTSLKPTGSLVVLVQGESRSMLTDRGANLDLKLSDIDSNGFSVVYLSGYSLLGRSFEELAAFAVSVKSSGALLAIDPGSYGFIKDHGVAGFRKLLMLADLVFPNEEEEELLKLSTHVPLALVTRGSFGAKAIWAAGAALEVPGKSAALTDPTGAGDAFCAGFLARLLGDPSFQKLSSEAVQKALESGVEAGSRAVQLVGASPSFKS</sequence>
<proteinExistence type="inferred from homology"/>
<dbReference type="PANTHER" id="PTHR43085:SF57">
    <property type="entry name" value="CARBOHYDRATE KINASE PFKB DOMAIN-CONTAINING PROTEIN"/>
    <property type="match status" value="1"/>
</dbReference>
<dbReference type="AlphaFoldDB" id="A0A6J6J4B9"/>
<gene>
    <name evidence="5" type="ORF">UFOPK2032_00646</name>
</gene>
<dbReference type="Pfam" id="PF00294">
    <property type="entry name" value="PfkB"/>
    <property type="match status" value="1"/>
</dbReference>
<protein>
    <submittedName>
        <fullName evidence="5">Unannotated protein</fullName>
    </submittedName>
</protein>
<dbReference type="Gene3D" id="3.40.1190.20">
    <property type="match status" value="1"/>
</dbReference>
<dbReference type="PROSITE" id="PS00583">
    <property type="entry name" value="PFKB_KINASES_1"/>
    <property type="match status" value="1"/>
</dbReference>
<dbReference type="InterPro" id="IPR050306">
    <property type="entry name" value="PfkB_Carbo_kinase"/>
</dbReference>
<dbReference type="InterPro" id="IPR002139">
    <property type="entry name" value="Ribo/fructo_kinase"/>
</dbReference>
<evidence type="ECO:0000256" key="2">
    <source>
        <dbReference type="ARBA" id="ARBA00022679"/>
    </source>
</evidence>
<comment type="similarity">
    <text evidence="1">Belongs to the carbohydrate kinase PfkB family.</text>
</comment>
<dbReference type="PANTHER" id="PTHR43085">
    <property type="entry name" value="HEXOKINASE FAMILY MEMBER"/>
    <property type="match status" value="1"/>
</dbReference>
<organism evidence="5">
    <name type="scientific">freshwater metagenome</name>
    <dbReference type="NCBI Taxonomy" id="449393"/>
    <lineage>
        <taxon>unclassified sequences</taxon>
        <taxon>metagenomes</taxon>
        <taxon>ecological metagenomes</taxon>
    </lineage>
</organism>
<dbReference type="GO" id="GO:0006000">
    <property type="term" value="P:fructose metabolic process"/>
    <property type="evidence" value="ECO:0007669"/>
    <property type="project" value="UniProtKB-ARBA"/>
</dbReference>
<accession>A0A6J6J4B9</accession>
<dbReference type="GO" id="GO:0008865">
    <property type="term" value="F:fructokinase activity"/>
    <property type="evidence" value="ECO:0007669"/>
    <property type="project" value="UniProtKB-ARBA"/>
</dbReference>
<dbReference type="InterPro" id="IPR011611">
    <property type="entry name" value="PfkB_dom"/>
</dbReference>
<evidence type="ECO:0000256" key="1">
    <source>
        <dbReference type="ARBA" id="ARBA00010688"/>
    </source>
</evidence>
<dbReference type="SUPFAM" id="SSF53613">
    <property type="entry name" value="Ribokinase-like"/>
    <property type="match status" value="1"/>
</dbReference>
<reference evidence="5" key="1">
    <citation type="submission" date="2020-05" db="EMBL/GenBank/DDBJ databases">
        <authorList>
            <person name="Chiriac C."/>
            <person name="Salcher M."/>
            <person name="Ghai R."/>
            <person name="Kavagutti S V."/>
        </authorList>
    </citation>
    <scope>NUCLEOTIDE SEQUENCE</scope>
</reference>
<feature type="domain" description="Carbohydrate kinase PfkB" evidence="4">
    <location>
        <begin position="1"/>
        <end position="284"/>
    </location>
</feature>
<dbReference type="PRINTS" id="PR00990">
    <property type="entry name" value="RIBOKINASE"/>
</dbReference>
<dbReference type="EMBL" id="CAEZVM010000018">
    <property type="protein sequence ID" value="CAB4631628.1"/>
    <property type="molecule type" value="Genomic_DNA"/>
</dbReference>
<dbReference type="PROSITE" id="PS00584">
    <property type="entry name" value="PFKB_KINASES_2"/>
    <property type="match status" value="1"/>
</dbReference>
<keyword evidence="3" id="KW-0418">Kinase</keyword>
<dbReference type="InterPro" id="IPR002173">
    <property type="entry name" value="Carboh/pur_kinase_PfkB_CS"/>
</dbReference>
<keyword evidence="2" id="KW-0808">Transferase</keyword>
<evidence type="ECO:0000259" key="4">
    <source>
        <dbReference type="Pfam" id="PF00294"/>
    </source>
</evidence>
<name>A0A6J6J4B9_9ZZZZ</name>
<dbReference type="InterPro" id="IPR029056">
    <property type="entry name" value="Ribokinase-like"/>
</dbReference>
<evidence type="ECO:0000256" key="3">
    <source>
        <dbReference type="ARBA" id="ARBA00022777"/>
    </source>
</evidence>
<evidence type="ECO:0000313" key="5">
    <source>
        <dbReference type="EMBL" id="CAB4631628.1"/>
    </source>
</evidence>